<dbReference type="PANTHER" id="PTHR12670">
    <property type="entry name" value="CERAMIDASE"/>
    <property type="match status" value="1"/>
</dbReference>
<dbReference type="Pfam" id="PF04734">
    <property type="entry name" value="Ceramidase_alk"/>
    <property type="match status" value="1"/>
</dbReference>
<evidence type="ECO:0000259" key="6">
    <source>
        <dbReference type="Pfam" id="PF04734"/>
    </source>
</evidence>
<feature type="binding site" evidence="3">
    <location>
        <position position="227"/>
    </location>
    <ligand>
        <name>Zn(2+)</name>
        <dbReference type="ChEBI" id="CHEBI:29105"/>
    </ligand>
</feature>
<gene>
    <name evidence="8" type="ORF">DC094_14930</name>
</gene>
<feature type="signal peptide" evidence="5">
    <location>
        <begin position="1"/>
        <end position="22"/>
    </location>
</feature>
<feature type="domain" description="Neutral/alkaline non-lysosomal ceramidase N-terminal" evidence="6">
    <location>
        <begin position="27"/>
        <end position="496"/>
    </location>
</feature>
<proteinExistence type="inferred from homology"/>
<comment type="caution">
    <text evidence="8">The sequence shown here is derived from an EMBL/GenBank/DDBJ whole genome shotgun (WGS) entry which is preliminary data.</text>
</comment>
<dbReference type="GO" id="GO:0017040">
    <property type="term" value="F:N-acylsphingosine amidohydrolase activity"/>
    <property type="evidence" value="ECO:0007669"/>
    <property type="project" value="UniProtKB-UniRule"/>
</dbReference>
<keyword evidence="5" id="KW-0732">Signal</keyword>
<dbReference type="Pfam" id="PF17048">
    <property type="entry name" value="Ceramidse_alk_C"/>
    <property type="match status" value="1"/>
</dbReference>
<evidence type="ECO:0000256" key="5">
    <source>
        <dbReference type="SAM" id="SignalP"/>
    </source>
</evidence>
<keyword evidence="3" id="KW-0862">Zinc</keyword>
<evidence type="ECO:0000256" key="4">
    <source>
        <dbReference type="RuleBase" id="RU366019"/>
    </source>
</evidence>
<dbReference type="InterPro" id="IPR038445">
    <property type="entry name" value="NCDase_C_sf"/>
</dbReference>
<dbReference type="InterPro" id="IPR031331">
    <property type="entry name" value="NEUT/ALK_ceramidase_C"/>
</dbReference>
<dbReference type="AlphaFoldDB" id="A0A2V1GYB3"/>
<comment type="cofactor">
    <cofactor evidence="3">
        <name>Zn(2+)</name>
        <dbReference type="ChEBI" id="CHEBI:29105"/>
    </cofactor>
    <text evidence="3">Binds 1 zinc ion per subunit.</text>
</comment>
<dbReference type="GO" id="GO:0046512">
    <property type="term" value="P:sphingosine biosynthetic process"/>
    <property type="evidence" value="ECO:0007669"/>
    <property type="project" value="TreeGrafter"/>
</dbReference>
<dbReference type="RefSeq" id="WP_116687921.1">
    <property type="nucleotide sequence ID" value="NZ_CAWNYD010000006.1"/>
</dbReference>
<dbReference type="Proteomes" id="UP000244906">
    <property type="component" value="Unassembled WGS sequence"/>
</dbReference>
<evidence type="ECO:0000256" key="2">
    <source>
        <dbReference type="ARBA" id="ARBA00022801"/>
    </source>
</evidence>
<sequence>MKHLANFVVAACLFVGSSIANAFENNYLVGVGKADITGSAAEVVMLGYANPDQKSSGIHTRQFARAFIIADPETAKRIVFVNADVGLLFQSIKQEVSSQLAQEFQGLYGTENVIISATHTHAGPSGQSHYTLYNASGAGHAKENFDVLVEGIVDAVAQAHSDLAPGSALINQANLDGVVANRSMPAFLKNPGEITKLYPDGIDSLMTSLWLEQSGKTIGLLNWFPVHGVSMSMFNTLLSGDNKGYAEYLFEKEMGDDFVAAFAQGNSGDLTPNVWLNGRGPTEDEFENTRLVGFWQYQKAMQMFYETKDQLSGAIDYRHAHKNMSMQTISSKFTGSEDQQTCVAALGPAFAAGTEDGRPVEIWHEGQTKAGLLTKLASTILFFPTEEDRACHQPKPILIATGKGFPYPWTPEVLPIALHRIGQFGIIAMPGEVTVVSGHRLRATAEKYMPDLKYTTIAALSNAYSGYITTNEEYSSQQYEGGSTHFGPWTLAAYRQVLAELAQDMSQQQLTAAGPEPRDLSDKQIINITGVIWDNVPLGKRFGQQRDTKDFPRNYRRGETVVAEFFTGHPRNDFRNEDSYLQVQQRKGFRWVTIATDNDWETKYHWKRLSWFWGTSKATIEWTIPNEQAKGTYRIVHKGDRKRPFSGKIVSFEGKSKTFKVK</sequence>
<evidence type="ECO:0000313" key="8">
    <source>
        <dbReference type="EMBL" id="PVZ67725.1"/>
    </source>
</evidence>
<feature type="binding site" evidence="3">
    <location>
        <position position="467"/>
    </location>
    <ligand>
        <name>Zn(2+)</name>
        <dbReference type="ChEBI" id="CHEBI:29105"/>
    </ligand>
</feature>
<keyword evidence="4" id="KW-0443">Lipid metabolism</keyword>
<evidence type="ECO:0000259" key="7">
    <source>
        <dbReference type="Pfam" id="PF17048"/>
    </source>
</evidence>
<dbReference type="GO" id="GO:0042759">
    <property type="term" value="P:long-chain fatty acid biosynthetic process"/>
    <property type="evidence" value="ECO:0007669"/>
    <property type="project" value="TreeGrafter"/>
</dbReference>
<keyword evidence="2 4" id="KW-0378">Hydrolase</keyword>
<evidence type="ECO:0000313" key="9">
    <source>
        <dbReference type="Proteomes" id="UP000244906"/>
    </source>
</evidence>
<dbReference type="GO" id="GO:0005576">
    <property type="term" value="C:extracellular region"/>
    <property type="evidence" value="ECO:0007669"/>
    <property type="project" value="TreeGrafter"/>
</dbReference>
<keyword evidence="9" id="KW-1185">Reference proteome</keyword>
<keyword evidence="3" id="KW-0479">Metal-binding</keyword>
<dbReference type="PANTHER" id="PTHR12670:SF1">
    <property type="entry name" value="NEUTRAL CERAMIDASE"/>
    <property type="match status" value="1"/>
</dbReference>
<dbReference type="InterPro" id="IPR006823">
    <property type="entry name" value="Ceramidase_alk"/>
</dbReference>
<feature type="binding site" evidence="3">
    <location>
        <position position="119"/>
    </location>
    <ligand>
        <name>Zn(2+)</name>
        <dbReference type="ChEBI" id="CHEBI:29105"/>
    </ligand>
</feature>
<dbReference type="GO" id="GO:0016020">
    <property type="term" value="C:membrane"/>
    <property type="evidence" value="ECO:0007669"/>
    <property type="project" value="GOC"/>
</dbReference>
<comment type="similarity">
    <text evidence="1 4">Belongs to the neutral ceramidase family.</text>
</comment>
<dbReference type="EMBL" id="QDDL01000006">
    <property type="protein sequence ID" value="PVZ67725.1"/>
    <property type="molecule type" value="Genomic_DNA"/>
</dbReference>
<evidence type="ECO:0000256" key="3">
    <source>
        <dbReference type="PIRSR" id="PIRSR606823-2"/>
    </source>
</evidence>
<organism evidence="8 9">
    <name type="scientific">Pelagibaculum spongiae</name>
    <dbReference type="NCBI Taxonomy" id="2080658"/>
    <lineage>
        <taxon>Bacteria</taxon>
        <taxon>Pseudomonadati</taxon>
        <taxon>Pseudomonadota</taxon>
        <taxon>Gammaproteobacteria</taxon>
        <taxon>Oceanospirillales</taxon>
        <taxon>Pelagibaculum</taxon>
    </lineage>
</organism>
<dbReference type="EC" id="3.5.1.23" evidence="4"/>
<dbReference type="InterPro" id="IPR031329">
    <property type="entry name" value="NEUT/ALK_ceramidase_N"/>
</dbReference>
<reference evidence="8 9" key="1">
    <citation type="submission" date="2018-04" db="EMBL/GenBank/DDBJ databases">
        <title>Thalassorhabdus spongiae gen. nov., sp. nov., isolated from a marine sponge in South-West Iceland.</title>
        <authorList>
            <person name="Knobloch S."/>
            <person name="Daussin A."/>
            <person name="Johannsson R."/>
            <person name="Marteinsson V.T."/>
        </authorList>
    </citation>
    <scope>NUCLEOTIDE SEQUENCE [LARGE SCALE GENOMIC DNA]</scope>
    <source>
        <strain evidence="8 9">Hp12</strain>
    </source>
</reference>
<feature type="domain" description="Neutral/alkaline non-lysosomal ceramidase C-terminal" evidence="7">
    <location>
        <begin position="500"/>
        <end position="661"/>
    </location>
</feature>
<protein>
    <recommendedName>
        <fullName evidence="4">Neutral ceramidase</fullName>
        <ecNumber evidence="4">3.5.1.23</ecNumber>
    </recommendedName>
</protein>
<keyword evidence="4" id="KW-0746">Sphingolipid metabolism</keyword>
<dbReference type="OrthoDB" id="6899210at2"/>
<name>A0A2V1GYB3_9GAMM</name>
<comment type="catalytic activity">
    <reaction evidence="4">
        <text>an N-acylsphing-4-enine + H2O = sphing-4-enine + a fatty acid</text>
        <dbReference type="Rhea" id="RHEA:20856"/>
        <dbReference type="ChEBI" id="CHEBI:15377"/>
        <dbReference type="ChEBI" id="CHEBI:28868"/>
        <dbReference type="ChEBI" id="CHEBI:52639"/>
        <dbReference type="ChEBI" id="CHEBI:57756"/>
        <dbReference type="EC" id="3.5.1.23"/>
    </reaction>
</comment>
<dbReference type="GO" id="GO:0046514">
    <property type="term" value="P:ceramide catabolic process"/>
    <property type="evidence" value="ECO:0007669"/>
    <property type="project" value="InterPro"/>
</dbReference>
<accession>A0A2V1GYB3</accession>
<feature type="binding site" evidence="3">
    <location>
        <position position="432"/>
    </location>
    <ligand>
        <name>Zn(2+)</name>
        <dbReference type="ChEBI" id="CHEBI:29105"/>
    </ligand>
</feature>
<feature type="chain" id="PRO_5015962569" description="Neutral ceramidase" evidence="5">
    <location>
        <begin position="23"/>
        <end position="662"/>
    </location>
</feature>
<dbReference type="Gene3D" id="2.60.40.2300">
    <property type="entry name" value="Neutral/alkaline non-lysosomal ceramidase, C-terminal domain"/>
    <property type="match status" value="1"/>
</dbReference>
<evidence type="ECO:0000256" key="1">
    <source>
        <dbReference type="ARBA" id="ARBA00009835"/>
    </source>
</evidence>
<dbReference type="GO" id="GO:0046872">
    <property type="term" value="F:metal ion binding"/>
    <property type="evidence" value="ECO:0007669"/>
    <property type="project" value="UniProtKB-KW"/>
</dbReference>